<dbReference type="GO" id="GO:0015031">
    <property type="term" value="P:protein transport"/>
    <property type="evidence" value="ECO:0007669"/>
    <property type="project" value="UniProtKB-KW"/>
</dbReference>
<dbReference type="InterPro" id="IPR037066">
    <property type="entry name" value="Plug_dom_sf"/>
</dbReference>
<dbReference type="GO" id="GO:0009279">
    <property type="term" value="C:cell outer membrane"/>
    <property type="evidence" value="ECO:0007669"/>
    <property type="project" value="UniProtKB-SubCell"/>
</dbReference>
<accession>A0A1M6U7D9</accession>
<comment type="subcellular location">
    <subcellularLocation>
        <location evidence="1">Cell inner membrane</location>
        <topology evidence="1">Single-pass membrane protein</topology>
        <orientation evidence="1">Periplasmic side</orientation>
    </subcellularLocation>
    <subcellularLocation>
        <location evidence="10">Cell outer membrane</location>
        <topology evidence="10">Multi-pass membrane protein</topology>
    </subcellularLocation>
</comment>
<dbReference type="PANTHER" id="PTHR33446:SF2">
    <property type="entry name" value="PROTEIN TONB"/>
    <property type="match status" value="1"/>
</dbReference>
<dbReference type="AlphaFoldDB" id="A0A1M6U7D9"/>
<feature type="transmembrane region" description="Helical" evidence="11">
    <location>
        <begin position="93"/>
        <end position="118"/>
    </location>
</feature>
<dbReference type="InterPro" id="IPR037682">
    <property type="entry name" value="TonB_C"/>
</dbReference>
<keyword evidence="8 11" id="KW-1133">Transmembrane helix</keyword>
<keyword evidence="4" id="KW-1003">Cell membrane</keyword>
<organism evidence="13 14">
    <name type="scientific">Xylanibacter ruminicola</name>
    <name type="common">Prevotella ruminicola</name>
    <dbReference type="NCBI Taxonomy" id="839"/>
    <lineage>
        <taxon>Bacteria</taxon>
        <taxon>Pseudomonadati</taxon>
        <taxon>Bacteroidota</taxon>
        <taxon>Bacteroidia</taxon>
        <taxon>Bacteroidales</taxon>
        <taxon>Prevotellaceae</taxon>
        <taxon>Xylanibacter</taxon>
    </lineage>
</organism>
<comment type="similarity">
    <text evidence="10">Belongs to the TonB-dependent receptor family.</text>
</comment>
<evidence type="ECO:0000256" key="8">
    <source>
        <dbReference type="ARBA" id="ARBA00022989"/>
    </source>
</evidence>
<evidence type="ECO:0000256" key="9">
    <source>
        <dbReference type="ARBA" id="ARBA00023136"/>
    </source>
</evidence>
<dbReference type="CDD" id="cd07341">
    <property type="entry name" value="M56_BlaR1_MecR1_like"/>
    <property type="match status" value="1"/>
</dbReference>
<reference evidence="13 14" key="1">
    <citation type="submission" date="2016-11" db="EMBL/GenBank/DDBJ databases">
        <authorList>
            <person name="Jaros S."/>
            <person name="Januszkiewicz K."/>
            <person name="Wedrychowicz H."/>
        </authorList>
    </citation>
    <scope>NUCLEOTIDE SEQUENCE [LARGE SCALE GENOMIC DNA]</scope>
    <source>
        <strain evidence="13 14">KHT3</strain>
    </source>
</reference>
<sequence>MIEFLTYDLKVAVLLAVFYMFYRLMLARETFHRVNRIVLLLTAVASFVLPLCVITFHETVPLELPMDFITPPEVGGDRGGLSNLPAEEPQTPLWQILLPILFIMGMVATLGHTLWSLFRIVSLISKSEKHPQDDGTVICVTGNADMAPFSWMLFIVMNRHDYEQRDSAILTHERGHIRLHHSWDLLLVDTLTALQWFNPAIWMLRSDLRAVHEYEADGVVLSQGINARQYQYLLITKAASIGGYSLANGISHSTLKNRINMMLHKKSNPSRLFKLLALVPIVAVALAVNAETVTDYVYGEPETQQPIKKGKKAGTIKIGNQEIKIEESATEAKDEQPGEKFIAKGFVYDKDAGTSSPVVGAVVVVEGTKKGAVTDFDGNFQLEVSVGDKLAVSYVGYETVTIGVSKAFSTKSTGENRYFVGLSKETGEPNPNKVFDVVEQMPQYPGGQVALFQYLAMSVKYPAEAEKAGVQGRVIATFVVEKDGSISNAKVVRSIHPALDAEALRVINGMPNWNPGTQNGEPVRVKYTVPVTFRLQGGAAIPADNEKRVNQLSETVVVGYGQEPAHHHPLVVIDGKTVDFEKMKDVDPKTIESIDVLKDKSGIEKYGEKAKNGVIVITTKNKK</sequence>
<keyword evidence="10" id="KW-0998">Cell outer membrane</keyword>
<feature type="transmembrane region" description="Helical" evidence="11">
    <location>
        <begin position="6"/>
        <end position="25"/>
    </location>
</feature>
<dbReference type="PROSITE" id="PS52015">
    <property type="entry name" value="TONB_CTD"/>
    <property type="match status" value="1"/>
</dbReference>
<feature type="transmembrane region" description="Helical" evidence="11">
    <location>
        <begin position="37"/>
        <end position="56"/>
    </location>
</feature>
<dbReference type="GO" id="GO:0098797">
    <property type="term" value="C:plasma membrane protein complex"/>
    <property type="evidence" value="ECO:0007669"/>
    <property type="project" value="TreeGrafter"/>
</dbReference>
<evidence type="ECO:0000256" key="5">
    <source>
        <dbReference type="ARBA" id="ARBA00022519"/>
    </source>
</evidence>
<gene>
    <name evidence="13" type="ORF">SAMN05216463_10877</name>
</gene>
<dbReference type="InterPro" id="IPR051045">
    <property type="entry name" value="TonB-dependent_transducer"/>
</dbReference>
<evidence type="ECO:0000256" key="11">
    <source>
        <dbReference type="SAM" id="Phobius"/>
    </source>
</evidence>
<keyword evidence="5" id="KW-0997">Cell inner membrane</keyword>
<dbReference type="RefSeq" id="WP_073207230.1">
    <property type="nucleotide sequence ID" value="NZ_FRBD01000008.1"/>
</dbReference>
<proteinExistence type="inferred from homology"/>
<keyword evidence="6 10" id="KW-0812">Transmembrane</keyword>
<keyword evidence="7" id="KW-0653">Protein transport</keyword>
<evidence type="ECO:0000256" key="3">
    <source>
        <dbReference type="ARBA" id="ARBA00022448"/>
    </source>
</evidence>
<comment type="similarity">
    <text evidence="2">Belongs to the TonB family.</text>
</comment>
<dbReference type="NCBIfam" id="TIGR01352">
    <property type="entry name" value="tonB_Cterm"/>
    <property type="match status" value="1"/>
</dbReference>
<dbReference type="EMBL" id="FRBD01000008">
    <property type="protein sequence ID" value="SHK65195.1"/>
    <property type="molecule type" value="Genomic_DNA"/>
</dbReference>
<dbReference type="Gene3D" id="2.60.40.1120">
    <property type="entry name" value="Carboxypeptidase-like, regulatory domain"/>
    <property type="match status" value="1"/>
</dbReference>
<feature type="domain" description="TonB C-terminal" evidence="12">
    <location>
        <begin position="446"/>
        <end position="542"/>
    </location>
</feature>
<evidence type="ECO:0000259" key="12">
    <source>
        <dbReference type="PROSITE" id="PS52015"/>
    </source>
</evidence>
<dbReference type="Gene3D" id="2.170.130.10">
    <property type="entry name" value="TonB-dependent receptor, plug domain"/>
    <property type="match status" value="1"/>
</dbReference>
<dbReference type="Pfam" id="PF05569">
    <property type="entry name" value="Peptidase_M56"/>
    <property type="match status" value="1"/>
</dbReference>
<dbReference type="PANTHER" id="PTHR33446">
    <property type="entry name" value="PROTEIN TONB-RELATED"/>
    <property type="match status" value="1"/>
</dbReference>
<evidence type="ECO:0000256" key="2">
    <source>
        <dbReference type="ARBA" id="ARBA00006555"/>
    </source>
</evidence>
<dbReference type="SUPFAM" id="SSF49464">
    <property type="entry name" value="Carboxypeptidase regulatory domain-like"/>
    <property type="match status" value="1"/>
</dbReference>
<evidence type="ECO:0000256" key="7">
    <source>
        <dbReference type="ARBA" id="ARBA00022927"/>
    </source>
</evidence>
<keyword evidence="3 10" id="KW-0813">Transport</keyword>
<name>A0A1M6U7D9_XYLRU</name>
<dbReference type="SUPFAM" id="SSF56935">
    <property type="entry name" value="Porins"/>
    <property type="match status" value="1"/>
</dbReference>
<dbReference type="InterPro" id="IPR039426">
    <property type="entry name" value="TonB-dep_rcpt-like"/>
</dbReference>
<keyword evidence="10" id="KW-1134">Transmembrane beta strand</keyword>
<evidence type="ECO:0000256" key="10">
    <source>
        <dbReference type="PROSITE-ProRule" id="PRU01360"/>
    </source>
</evidence>
<evidence type="ECO:0000256" key="1">
    <source>
        <dbReference type="ARBA" id="ARBA00004383"/>
    </source>
</evidence>
<evidence type="ECO:0000256" key="6">
    <source>
        <dbReference type="ARBA" id="ARBA00022692"/>
    </source>
</evidence>
<feature type="transmembrane region" description="Helical" evidence="11">
    <location>
        <begin position="272"/>
        <end position="290"/>
    </location>
</feature>
<evidence type="ECO:0000256" key="4">
    <source>
        <dbReference type="ARBA" id="ARBA00022475"/>
    </source>
</evidence>
<dbReference type="SUPFAM" id="SSF74653">
    <property type="entry name" value="TolA/TonB C-terminal domain"/>
    <property type="match status" value="1"/>
</dbReference>
<dbReference type="InterPro" id="IPR008969">
    <property type="entry name" value="CarboxyPept-like_regulatory"/>
</dbReference>
<dbReference type="Pfam" id="PF13715">
    <property type="entry name" value="CarbopepD_reg_2"/>
    <property type="match status" value="1"/>
</dbReference>
<protein>
    <submittedName>
        <fullName evidence="13">Outer membrane transport energization protein TonB</fullName>
    </submittedName>
</protein>
<dbReference type="Pfam" id="PF03544">
    <property type="entry name" value="TonB_C"/>
    <property type="match status" value="1"/>
</dbReference>
<dbReference type="FunFam" id="3.30.1150.10:FF:000002">
    <property type="entry name" value="Energy transducer TonB"/>
    <property type="match status" value="1"/>
</dbReference>
<evidence type="ECO:0000313" key="14">
    <source>
        <dbReference type="Proteomes" id="UP000184130"/>
    </source>
</evidence>
<dbReference type="InterPro" id="IPR006260">
    <property type="entry name" value="TonB/TolA_C"/>
</dbReference>
<dbReference type="PROSITE" id="PS52016">
    <property type="entry name" value="TONB_DEPENDENT_REC_3"/>
    <property type="match status" value="1"/>
</dbReference>
<dbReference type="Gene3D" id="3.30.1150.10">
    <property type="match status" value="1"/>
</dbReference>
<dbReference type="Proteomes" id="UP000184130">
    <property type="component" value="Unassembled WGS sequence"/>
</dbReference>
<keyword evidence="9 10" id="KW-0472">Membrane</keyword>
<evidence type="ECO:0000313" key="13">
    <source>
        <dbReference type="EMBL" id="SHK65195.1"/>
    </source>
</evidence>
<dbReference type="OrthoDB" id="9814002at2"/>
<dbReference type="GO" id="GO:0055085">
    <property type="term" value="P:transmembrane transport"/>
    <property type="evidence" value="ECO:0007669"/>
    <property type="project" value="InterPro"/>
</dbReference>
<dbReference type="GO" id="GO:0031992">
    <property type="term" value="F:energy transducer activity"/>
    <property type="evidence" value="ECO:0007669"/>
    <property type="project" value="TreeGrafter"/>
</dbReference>
<dbReference type="InterPro" id="IPR008756">
    <property type="entry name" value="Peptidase_M56"/>
</dbReference>